<dbReference type="EMBL" id="BAABAQ010000001">
    <property type="protein sequence ID" value="GAA4180743.1"/>
    <property type="molecule type" value="Genomic_DNA"/>
</dbReference>
<keyword evidence="1" id="KW-0812">Transmembrane</keyword>
<proteinExistence type="predicted"/>
<feature type="transmembrane region" description="Helical" evidence="1">
    <location>
        <begin position="34"/>
        <end position="56"/>
    </location>
</feature>
<evidence type="ECO:0000313" key="3">
    <source>
        <dbReference type="Proteomes" id="UP001501251"/>
    </source>
</evidence>
<keyword evidence="1" id="KW-0472">Membrane</keyword>
<dbReference type="RefSeq" id="WP_344914354.1">
    <property type="nucleotide sequence ID" value="NZ_BAABAQ010000001.1"/>
</dbReference>
<sequence length="290" mass="31741">MLLLASFGVIILAIGLMGDSIGLWENSPFLTNLLSSLTGFCFAVPVAIIVLHRVSIFQMDHQQWRTLSGLASDLSHRMSVVAVGLRVHSSPSDHGAASDAFWAAHNETIMAIKNWLDALNRTDQQQLASALEQVITQGDRCVRAWNACWGSPLDVRGALAEIRMRWNTLIGDVEPRLRDIGRPLFSTSELHIEMEEALEWIGAGSTSGRLDGPLSPPTWIEEARSALTRIREADSSSSPSGPLVESIHHLEAAVSSSDEEHDRYEYLAEVTIRLRSVVDAAVAGPQRLSS</sequence>
<gene>
    <name evidence="2" type="ORF">GCM10022252_04060</name>
</gene>
<accession>A0ABP8AAR7</accession>
<keyword evidence="3" id="KW-1185">Reference proteome</keyword>
<evidence type="ECO:0000256" key="1">
    <source>
        <dbReference type="SAM" id="Phobius"/>
    </source>
</evidence>
<protein>
    <submittedName>
        <fullName evidence="2">Uncharacterized protein</fullName>
    </submittedName>
</protein>
<dbReference type="Proteomes" id="UP001501251">
    <property type="component" value="Unassembled WGS sequence"/>
</dbReference>
<name>A0ABP8AAR7_9ACTN</name>
<comment type="caution">
    <text evidence="2">The sequence shown here is derived from an EMBL/GenBank/DDBJ whole genome shotgun (WGS) entry which is preliminary data.</text>
</comment>
<evidence type="ECO:0000313" key="2">
    <source>
        <dbReference type="EMBL" id="GAA4180743.1"/>
    </source>
</evidence>
<keyword evidence="1" id="KW-1133">Transmembrane helix</keyword>
<organism evidence="2 3">
    <name type="scientific">Streptosporangium oxazolinicum</name>
    <dbReference type="NCBI Taxonomy" id="909287"/>
    <lineage>
        <taxon>Bacteria</taxon>
        <taxon>Bacillati</taxon>
        <taxon>Actinomycetota</taxon>
        <taxon>Actinomycetes</taxon>
        <taxon>Streptosporangiales</taxon>
        <taxon>Streptosporangiaceae</taxon>
        <taxon>Streptosporangium</taxon>
    </lineage>
</organism>
<reference evidence="3" key="1">
    <citation type="journal article" date="2019" name="Int. J. Syst. Evol. Microbiol.">
        <title>The Global Catalogue of Microorganisms (GCM) 10K type strain sequencing project: providing services to taxonomists for standard genome sequencing and annotation.</title>
        <authorList>
            <consortium name="The Broad Institute Genomics Platform"/>
            <consortium name="The Broad Institute Genome Sequencing Center for Infectious Disease"/>
            <person name="Wu L."/>
            <person name="Ma J."/>
        </authorList>
    </citation>
    <scope>NUCLEOTIDE SEQUENCE [LARGE SCALE GENOMIC DNA]</scope>
    <source>
        <strain evidence="3">JCM 17388</strain>
    </source>
</reference>